<accession>A0A1G4ILF4</accession>
<evidence type="ECO:0000256" key="3">
    <source>
        <dbReference type="ARBA" id="ARBA00023015"/>
    </source>
</evidence>
<dbReference type="GO" id="GO:0008168">
    <property type="term" value="F:methyltransferase activity"/>
    <property type="evidence" value="ECO:0007669"/>
    <property type="project" value="UniProtKB-KW"/>
</dbReference>
<gene>
    <name evidence="8" type="ORF">LADA_0A00232G</name>
</gene>
<dbReference type="Gene3D" id="3.40.10.10">
    <property type="entry name" value="DNA Methylphosphotriester Repair Domain"/>
    <property type="match status" value="1"/>
</dbReference>
<dbReference type="InterPro" id="IPR018060">
    <property type="entry name" value="HTH_AraC"/>
</dbReference>
<proteinExistence type="predicted"/>
<protein>
    <submittedName>
        <fullName evidence="8">LADA_0A00232g1_1</fullName>
    </submittedName>
</protein>
<evidence type="ECO:0000256" key="1">
    <source>
        <dbReference type="ARBA" id="ARBA00001947"/>
    </source>
</evidence>
<reference evidence="8 9" key="1">
    <citation type="submission" date="2016-03" db="EMBL/GenBank/DDBJ databases">
        <authorList>
            <person name="Devillers H."/>
        </authorList>
    </citation>
    <scope>NUCLEOTIDE SEQUENCE [LARGE SCALE GENOMIC DNA]</scope>
    <source>
        <strain evidence="8">CBS 10888</strain>
    </source>
</reference>
<keyword evidence="3" id="KW-0805">Transcription regulation</keyword>
<dbReference type="SUPFAM" id="SSF46689">
    <property type="entry name" value="Homeodomain-like"/>
    <property type="match status" value="1"/>
</dbReference>
<dbReference type="GO" id="GO:0006281">
    <property type="term" value="P:DNA repair"/>
    <property type="evidence" value="ECO:0007669"/>
    <property type="project" value="InterPro"/>
</dbReference>
<dbReference type="GO" id="GO:0032259">
    <property type="term" value="P:methylation"/>
    <property type="evidence" value="ECO:0007669"/>
    <property type="project" value="UniProtKB-KW"/>
</dbReference>
<dbReference type="InterPro" id="IPR004026">
    <property type="entry name" value="Ada_DNA_repair_Zn-bd"/>
</dbReference>
<evidence type="ECO:0000256" key="5">
    <source>
        <dbReference type="ARBA" id="ARBA00023163"/>
    </source>
</evidence>
<comment type="cofactor">
    <cofactor evidence="1">
        <name>Zn(2+)</name>
        <dbReference type="ChEBI" id="CHEBI:29105"/>
    </cofactor>
</comment>
<name>A0A1G4ILF4_9SACH</name>
<dbReference type="GO" id="GO:0008270">
    <property type="term" value="F:zinc ion binding"/>
    <property type="evidence" value="ECO:0007669"/>
    <property type="project" value="InterPro"/>
</dbReference>
<evidence type="ECO:0000256" key="2">
    <source>
        <dbReference type="ARBA" id="ARBA00022603"/>
    </source>
</evidence>
<keyword evidence="2" id="KW-0489">Methyltransferase</keyword>
<dbReference type="AlphaFoldDB" id="A0A1G4ILF4"/>
<dbReference type="InterPro" id="IPR009057">
    <property type="entry name" value="Homeodomain-like_sf"/>
</dbReference>
<dbReference type="Proteomes" id="UP000190274">
    <property type="component" value="Chromosome A"/>
</dbReference>
<feature type="domain" description="HTH araC/xylS-type" evidence="6">
    <location>
        <begin position="107"/>
        <end position="140"/>
    </location>
</feature>
<dbReference type="SUPFAM" id="SSF57884">
    <property type="entry name" value="Ada DNA repair protein, N-terminal domain (N-Ada 10)"/>
    <property type="match status" value="1"/>
</dbReference>
<evidence type="ECO:0000259" key="6">
    <source>
        <dbReference type="Pfam" id="PF00165"/>
    </source>
</evidence>
<dbReference type="STRING" id="1266660.A0A1G4ILF4"/>
<dbReference type="Gene3D" id="1.10.10.60">
    <property type="entry name" value="Homeodomain-like"/>
    <property type="match status" value="1"/>
</dbReference>
<evidence type="ECO:0000313" key="9">
    <source>
        <dbReference type="Proteomes" id="UP000190274"/>
    </source>
</evidence>
<keyword evidence="2" id="KW-0808">Transferase</keyword>
<dbReference type="Pfam" id="PF00165">
    <property type="entry name" value="HTH_AraC"/>
    <property type="match status" value="1"/>
</dbReference>
<keyword evidence="4" id="KW-0010">Activator</keyword>
<dbReference type="EMBL" id="LT598460">
    <property type="protein sequence ID" value="SCU77397.1"/>
    <property type="molecule type" value="Genomic_DNA"/>
</dbReference>
<dbReference type="Pfam" id="PF02805">
    <property type="entry name" value="Ada_Zn_binding"/>
    <property type="match status" value="1"/>
</dbReference>
<dbReference type="GO" id="GO:0003700">
    <property type="term" value="F:DNA-binding transcription factor activity"/>
    <property type="evidence" value="ECO:0007669"/>
    <property type="project" value="InterPro"/>
</dbReference>
<evidence type="ECO:0000259" key="7">
    <source>
        <dbReference type="Pfam" id="PF02805"/>
    </source>
</evidence>
<dbReference type="GO" id="GO:0043565">
    <property type="term" value="F:sequence-specific DNA binding"/>
    <property type="evidence" value="ECO:0007669"/>
    <property type="project" value="InterPro"/>
</dbReference>
<dbReference type="OrthoDB" id="2447880at2759"/>
<organism evidence="8 9">
    <name type="scientific">Lachancea dasiensis</name>
    <dbReference type="NCBI Taxonomy" id="1072105"/>
    <lineage>
        <taxon>Eukaryota</taxon>
        <taxon>Fungi</taxon>
        <taxon>Dikarya</taxon>
        <taxon>Ascomycota</taxon>
        <taxon>Saccharomycotina</taxon>
        <taxon>Saccharomycetes</taxon>
        <taxon>Saccharomycetales</taxon>
        <taxon>Saccharomycetaceae</taxon>
        <taxon>Lachancea</taxon>
    </lineage>
</organism>
<keyword evidence="9" id="KW-1185">Reference proteome</keyword>
<keyword evidence="5" id="KW-0804">Transcription</keyword>
<dbReference type="InterPro" id="IPR035451">
    <property type="entry name" value="Ada-like_dom_sf"/>
</dbReference>
<feature type="domain" description="Ada DNA repair metal-binding" evidence="7">
    <location>
        <begin position="13"/>
        <end position="75"/>
    </location>
</feature>
<sequence>MLTQEAFATVNGKYDAIKARNPKAETHFVYAVKTTGIVCRPTCSARIPLLKNVTFFKTTQDAVEAGYRPCKKCRPHLTKRWNKQREMVLDFLNLVSRMKNDGQTVKDFKIAPIAQQLHISKWQLIKVFKRYTGTTPMKYIEGLLSGNRALLEGAIPVVETKRNWIMSQNSNQHEIGASDMFPPADINYPLGDDWLEQFLWIPETHSG</sequence>
<evidence type="ECO:0000256" key="4">
    <source>
        <dbReference type="ARBA" id="ARBA00023159"/>
    </source>
</evidence>
<evidence type="ECO:0000313" key="8">
    <source>
        <dbReference type="EMBL" id="SCU77397.1"/>
    </source>
</evidence>